<organism evidence="3 4">
    <name type="scientific">Paracoccus onubensis</name>
    <dbReference type="NCBI Taxonomy" id="1675788"/>
    <lineage>
        <taxon>Bacteria</taxon>
        <taxon>Pseudomonadati</taxon>
        <taxon>Pseudomonadota</taxon>
        <taxon>Alphaproteobacteria</taxon>
        <taxon>Rhodobacterales</taxon>
        <taxon>Paracoccaceae</taxon>
        <taxon>Paracoccus</taxon>
    </lineage>
</organism>
<comment type="caution">
    <text evidence="3">The sequence shown here is derived from an EMBL/GenBank/DDBJ whole genome shotgun (WGS) entry which is preliminary data.</text>
</comment>
<name>A0A418T4V7_9RHOB</name>
<sequence length="188" mass="20090">MRLTRTGLLLAAGASRRFGADDKLLAMLHDRPVIAHAAEAMRKASLERRIAVIANAELRPFLSGFDVVKITSGTQSDSLIAGLKAAGVPDRLLIVLADMPLVTSELLEQVVARVSDSQPAACHDEGPPMPPACFPKNWLARLADASGDRGAGRFIRDLPASALIPARGMLADIDSLADLDRLEKQPRP</sequence>
<dbReference type="AlphaFoldDB" id="A0A418T4V7"/>
<proteinExistence type="predicted"/>
<dbReference type="InterPro" id="IPR025877">
    <property type="entry name" value="MobA-like_NTP_Trfase"/>
</dbReference>
<feature type="domain" description="MobA-like NTP transferase" evidence="2">
    <location>
        <begin position="7"/>
        <end position="158"/>
    </location>
</feature>
<gene>
    <name evidence="3" type="ORF">D3P04_04240</name>
</gene>
<dbReference type="Proteomes" id="UP000284202">
    <property type="component" value="Unassembled WGS sequence"/>
</dbReference>
<dbReference type="Pfam" id="PF12804">
    <property type="entry name" value="NTP_transf_3"/>
    <property type="match status" value="1"/>
</dbReference>
<reference evidence="4" key="1">
    <citation type="submission" date="2018-09" db="EMBL/GenBank/DDBJ databases">
        <title>Acidovorax cavernicola nov. sp. isolated from Gruta de las Maravillas (Aracena, Spain).</title>
        <authorList>
            <person name="Jurado V."/>
            <person name="Gutierrez-Patricio S."/>
            <person name="Gonzalez-Pimentel J.L."/>
            <person name="Miller A.Z."/>
            <person name="Laiz L."/>
            <person name="Saiz-Jimenez C."/>
        </authorList>
    </citation>
    <scope>NUCLEOTIDE SEQUENCE [LARGE SCALE GENOMIC DNA]</scope>
    <source>
        <strain evidence="4">1011MAR3C25</strain>
    </source>
</reference>
<dbReference type="InterPro" id="IPR029044">
    <property type="entry name" value="Nucleotide-diphossugar_trans"/>
</dbReference>
<dbReference type="GO" id="GO:0016779">
    <property type="term" value="F:nucleotidyltransferase activity"/>
    <property type="evidence" value="ECO:0007669"/>
    <property type="project" value="UniProtKB-ARBA"/>
</dbReference>
<evidence type="ECO:0000313" key="4">
    <source>
        <dbReference type="Proteomes" id="UP000284202"/>
    </source>
</evidence>
<protein>
    <recommendedName>
        <fullName evidence="2">MobA-like NTP transferase domain-containing protein</fullName>
    </recommendedName>
</protein>
<dbReference type="PANTHER" id="PTHR43777">
    <property type="entry name" value="MOLYBDENUM COFACTOR CYTIDYLYLTRANSFERASE"/>
    <property type="match status" value="1"/>
</dbReference>
<dbReference type="Gene3D" id="3.90.550.10">
    <property type="entry name" value="Spore Coat Polysaccharide Biosynthesis Protein SpsA, Chain A"/>
    <property type="match status" value="1"/>
</dbReference>
<dbReference type="OrthoDB" id="9779263at2"/>
<keyword evidence="4" id="KW-1185">Reference proteome</keyword>
<evidence type="ECO:0000259" key="2">
    <source>
        <dbReference type="Pfam" id="PF12804"/>
    </source>
</evidence>
<evidence type="ECO:0000256" key="1">
    <source>
        <dbReference type="ARBA" id="ARBA00022842"/>
    </source>
</evidence>
<evidence type="ECO:0000313" key="3">
    <source>
        <dbReference type="EMBL" id="RJE88130.1"/>
    </source>
</evidence>
<dbReference type="SUPFAM" id="SSF53448">
    <property type="entry name" value="Nucleotide-diphospho-sugar transferases"/>
    <property type="match status" value="1"/>
</dbReference>
<dbReference type="EMBL" id="QZCG01000002">
    <property type="protein sequence ID" value="RJE88130.1"/>
    <property type="molecule type" value="Genomic_DNA"/>
</dbReference>
<dbReference type="PANTHER" id="PTHR43777:SF1">
    <property type="entry name" value="MOLYBDENUM COFACTOR CYTIDYLYLTRANSFERASE"/>
    <property type="match status" value="1"/>
</dbReference>
<accession>A0A418T4V7</accession>
<keyword evidence="1" id="KW-0460">Magnesium</keyword>